<organism evidence="2 3">
    <name type="scientific">Pristionchus mayeri</name>
    <dbReference type="NCBI Taxonomy" id="1317129"/>
    <lineage>
        <taxon>Eukaryota</taxon>
        <taxon>Metazoa</taxon>
        <taxon>Ecdysozoa</taxon>
        <taxon>Nematoda</taxon>
        <taxon>Chromadorea</taxon>
        <taxon>Rhabditida</taxon>
        <taxon>Rhabditina</taxon>
        <taxon>Diplogasteromorpha</taxon>
        <taxon>Diplogasteroidea</taxon>
        <taxon>Neodiplogasteridae</taxon>
        <taxon>Pristionchus</taxon>
    </lineage>
</organism>
<dbReference type="EMBL" id="BTRK01000006">
    <property type="protein sequence ID" value="GMR61472.1"/>
    <property type="molecule type" value="Genomic_DNA"/>
</dbReference>
<dbReference type="Proteomes" id="UP001328107">
    <property type="component" value="Unassembled WGS sequence"/>
</dbReference>
<keyword evidence="3" id="KW-1185">Reference proteome</keyword>
<accession>A0AAN5DFA3</accession>
<feature type="non-terminal residue" evidence="2">
    <location>
        <position position="104"/>
    </location>
</feature>
<evidence type="ECO:0000256" key="1">
    <source>
        <dbReference type="SAM" id="Phobius"/>
    </source>
</evidence>
<evidence type="ECO:0000313" key="2">
    <source>
        <dbReference type="EMBL" id="GMR61472.1"/>
    </source>
</evidence>
<keyword evidence="1" id="KW-0472">Membrane</keyword>
<sequence length="104" mass="11884">MHYGVVQGAEDGGHTHFSCRVFVSPDGVTSKTHFYAYLIIVSIEFYLGNLIRVNLALSDYEICGKTRFRRDAVWSQRRLWKQNECAHPLPELSESAGFLGKRPH</sequence>
<feature type="transmembrane region" description="Helical" evidence="1">
    <location>
        <begin position="34"/>
        <end position="57"/>
    </location>
</feature>
<reference evidence="3" key="1">
    <citation type="submission" date="2022-10" db="EMBL/GenBank/DDBJ databases">
        <title>Genome assembly of Pristionchus species.</title>
        <authorList>
            <person name="Yoshida K."/>
            <person name="Sommer R.J."/>
        </authorList>
    </citation>
    <scope>NUCLEOTIDE SEQUENCE [LARGE SCALE GENOMIC DNA]</scope>
    <source>
        <strain evidence="3">RS5460</strain>
    </source>
</reference>
<keyword evidence="1" id="KW-0812">Transmembrane</keyword>
<comment type="caution">
    <text evidence="2">The sequence shown here is derived from an EMBL/GenBank/DDBJ whole genome shotgun (WGS) entry which is preliminary data.</text>
</comment>
<proteinExistence type="predicted"/>
<name>A0AAN5DFA3_9BILA</name>
<evidence type="ECO:0000313" key="3">
    <source>
        <dbReference type="Proteomes" id="UP001328107"/>
    </source>
</evidence>
<gene>
    <name evidence="2" type="ORF">PMAYCL1PPCAC_31667</name>
</gene>
<dbReference type="AlphaFoldDB" id="A0AAN5DFA3"/>
<protein>
    <submittedName>
        <fullName evidence="2">Uncharacterized protein</fullName>
    </submittedName>
</protein>
<keyword evidence="1" id="KW-1133">Transmembrane helix</keyword>